<dbReference type="OrthoDB" id="439808at2759"/>
<dbReference type="GO" id="GO:0003723">
    <property type="term" value="F:RNA binding"/>
    <property type="evidence" value="ECO:0007669"/>
    <property type="project" value="UniProtKB-UniRule"/>
</dbReference>
<reference evidence="5 6" key="1">
    <citation type="submission" date="2020-02" db="EMBL/GenBank/DDBJ databases">
        <authorList>
            <person name="Ma Q."/>
            <person name="Huang Y."/>
            <person name="Song X."/>
            <person name="Pei D."/>
        </authorList>
    </citation>
    <scope>NUCLEOTIDE SEQUENCE [LARGE SCALE GENOMIC DNA]</scope>
    <source>
        <strain evidence="5">Sxm20200214</strain>
        <tissue evidence="5">Leaf</tissue>
    </source>
</reference>
<dbReference type="PANTHER" id="PTHR48027">
    <property type="entry name" value="HETEROGENEOUS NUCLEAR RIBONUCLEOPROTEIN 87F-RELATED"/>
    <property type="match status" value="1"/>
</dbReference>
<dbReference type="InterPro" id="IPR000504">
    <property type="entry name" value="RRM_dom"/>
</dbReference>
<dbReference type="InterPro" id="IPR052462">
    <property type="entry name" value="SLIRP/GR-RBP-like"/>
</dbReference>
<sequence>MAFLSKVGRTFSQTSSHVTASLQSIRCMSLFSSKVFVGGISYNTDELGLREAFSKYGQVVDAKIVVDRETGISRGFGFVTFTSNKEATNAIRMMDIHRLSVSYATERASGYVRRGSLIYVGRHHSAFFPARGYRGGSSYGYGGNAGGYGGNAPYGGSAVGGNATDHQLESAVDEQFGGSDNQFGGSENGQTEVGPDGFDQTDDGDVAERA</sequence>
<feature type="compositionally biased region" description="Polar residues" evidence="3">
    <location>
        <begin position="178"/>
        <end position="191"/>
    </location>
</feature>
<keyword evidence="1 2" id="KW-0694">RNA-binding</keyword>
<dbReference type="EMBL" id="JAAMPC010000005">
    <property type="protein sequence ID" value="KAG2313007.1"/>
    <property type="molecule type" value="Genomic_DNA"/>
</dbReference>
<accession>A0A8X7VKL1</accession>
<evidence type="ECO:0000259" key="4">
    <source>
        <dbReference type="PROSITE" id="PS50102"/>
    </source>
</evidence>
<proteinExistence type="predicted"/>
<comment type="caution">
    <text evidence="5">The sequence shown here is derived from an EMBL/GenBank/DDBJ whole genome shotgun (WGS) entry which is preliminary data.</text>
</comment>
<feature type="region of interest" description="Disordered" evidence="3">
    <location>
        <begin position="169"/>
        <end position="210"/>
    </location>
</feature>
<feature type="compositionally biased region" description="Acidic residues" evidence="3">
    <location>
        <begin position="199"/>
        <end position="210"/>
    </location>
</feature>
<dbReference type="Gene3D" id="3.30.70.330">
    <property type="match status" value="1"/>
</dbReference>
<protein>
    <recommendedName>
        <fullName evidence="4">RRM domain-containing protein</fullName>
    </recommendedName>
</protein>
<dbReference type="PROSITE" id="PS50102">
    <property type="entry name" value="RRM"/>
    <property type="match status" value="1"/>
</dbReference>
<organism evidence="5 6">
    <name type="scientific">Brassica carinata</name>
    <name type="common">Ethiopian mustard</name>
    <name type="synonym">Abyssinian cabbage</name>
    <dbReference type="NCBI Taxonomy" id="52824"/>
    <lineage>
        <taxon>Eukaryota</taxon>
        <taxon>Viridiplantae</taxon>
        <taxon>Streptophyta</taxon>
        <taxon>Embryophyta</taxon>
        <taxon>Tracheophyta</taxon>
        <taxon>Spermatophyta</taxon>
        <taxon>Magnoliopsida</taxon>
        <taxon>eudicotyledons</taxon>
        <taxon>Gunneridae</taxon>
        <taxon>Pentapetalae</taxon>
        <taxon>rosids</taxon>
        <taxon>malvids</taxon>
        <taxon>Brassicales</taxon>
        <taxon>Brassicaceae</taxon>
        <taxon>Brassiceae</taxon>
        <taxon>Brassica</taxon>
    </lineage>
</organism>
<dbReference type="InterPro" id="IPR035979">
    <property type="entry name" value="RBD_domain_sf"/>
</dbReference>
<keyword evidence="6" id="KW-1185">Reference proteome</keyword>
<name>A0A8X7VKL1_BRACI</name>
<dbReference type="SUPFAM" id="SSF54928">
    <property type="entry name" value="RNA-binding domain, RBD"/>
    <property type="match status" value="1"/>
</dbReference>
<dbReference type="InterPro" id="IPR012677">
    <property type="entry name" value="Nucleotide-bd_a/b_plait_sf"/>
</dbReference>
<dbReference type="AlphaFoldDB" id="A0A8X7VKL1"/>
<gene>
    <name evidence="5" type="ORF">Bca52824_024564</name>
</gene>
<evidence type="ECO:0000256" key="1">
    <source>
        <dbReference type="ARBA" id="ARBA00022884"/>
    </source>
</evidence>
<dbReference type="Proteomes" id="UP000886595">
    <property type="component" value="Unassembled WGS sequence"/>
</dbReference>
<evidence type="ECO:0000313" key="5">
    <source>
        <dbReference type="EMBL" id="KAG2313007.1"/>
    </source>
</evidence>
<evidence type="ECO:0000313" key="6">
    <source>
        <dbReference type="Proteomes" id="UP000886595"/>
    </source>
</evidence>
<feature type="domain" description="RRM" evidence="4">
    <location>
        <begin position="33"/>
        <end position="106"/>
    </location>
</feature>
<dbReference type="Pfam" id="PF00076">
    <property type="entry name" value="RRM_1"/>
    <property type="match status" value="1"/>
</dbReference>
<dbReference type="SMART" id="SM00360">
    <property type="entry name" value="RRM"/>
    <property type="match status" value="1"/>
</dbReference>
<evidence type="ECO:0000256" key="2">
    <source>
        <dbReference type="PROSITE-ProRule" id="PRU00176"/>
    </source>
</evidence>
<evidence type="ECO:0000256" key="3">
    <source>
        <dbReference type="SAM" id="MobiDB-lite"/>
    </source>
</evidence>